<feature type="compositionally biased region" description="Basic and acidic residues" evidence="1">
    <location>
        <begin position="278"/>
        <end position="296"/>
    </location>
</feature>
<feature type="domain" description="2EXR" evidence="2">
    <location>
        <begin position="35"/>
        <end position="158"/>
    </location>
</feature>
<feature type="region of interest" description="Disordered" evidence="1">
    <location>
        <begin position="276"/>
        <end position="336"/>
    </location>
</feature>
<dbReference type="InParanoid" id="A0A194XGW6"/>
<dbReference type="PANTHER" id="PTHR35910:SF1">
    <property type="entry name" value="2EXR DOMAIN-CONTAINING PROTEIN"/>
    <property type="match status" value="1"/>
</dbReference>
<proteinExistence type="predicted"/>
<evidence type="ECO:0000256" key="1">
    <source>
        <dbReference type="SAM" id="MobiDB-lite"/>
    </source>
</evidence>
<dbReference type="RefSeq" id="XP_018073736.1">
    <property type="nucleotide sequence ID" value="XM_018214664.1"/>
</dbReference>
<dbReference type="InterPro" id="IPR045518">
    <property type="entry name" value="2EXR"/>
</dbReference>
<evidence type="ECO:0000313" key="3">
    <source>
        <dbReference type="EMBL" id="KUJ19381.1"/>
    </source>
</evidence>
<gene>
    <name evidence="3" type="ORF">LY89DRAFT_683239</name>
</gene>
<dbReference type="Pfam" id="PF20150">
    <property type="entry name" value="2EXR"/>
    <property type="match status" value="1"/>
</dbReference>
<dbReference type="EMBL" id="KQ947411">
    <property type="protein sequence ID" value="KUJ19381.1"/>
    <property type="molecule type" value="Genomic_DNA"/>
</dbReference>
<dbReference type="Proteomes" id="UP000070700">
    <property type="component" value="Unassembled WGS sequence"/>
</dbReference>
<dbReference type="GeneID" id="28824390"/>
<feature type="compositionally biased region" description="Basic and acidic residues" evidence="1">
    <location>
        <begin position="305"/>
        <end position="330"/>
    </location>
</feature>
<dbReference type="AlphaFoldDB" id="A0A194XGW6"/>
<sequence length="372" mass="42082">MAVQFANEAYLVEAQFTGAICPSIHNPTPDFTRQFKWFEKLSLELRLEIYDLTLPEARILQIGHTRVKVERDGQKDKLQEGKALRNAREPDCSGVEKSDSMCVVESLKPPSDGRNLPWVLLAVNKETREYAQKRYHLSFQETFSGGAGIYVDFERDTLLCDSSVSLQALCGSYTFQGRELRLMWAVVTDDIITNDNVQLITRISEDTTAKFRYLAVNAQLNNSLVPILATFPNLKQVDIHTPKDLMDFPKRLIDPAPILKEWKALRLRIISEQQSPLDRSDKHLQIKETGNDKNANEEDTSNGENGEKDSESDGNKNEGGKVSEYGKRVSTETSGNFPEVRLWAREEFESKVELKGAATSQFRDSIFSILVG</sequence>
<name>A0A194XGW6_MOLSC</name>
<dbReference type="OrthoDB" id="4737394at2759"/>
<keyword evidence="4" id="KW-1185">Reference proteome</keyword>
<evidence type="ECO:0000313" key="4">
    <source>
        <dbReference type="Proteomes" id="UP000070700"/>
    </source>
</evidence>
<reference evidence="3 4" key="1">
    <citation type="submission" date="2015-10" db="EMBL/GenBank/DDBJ databases">
        <title>Full genome of DAOMC 229536 Phialocephala scopiformis, a fungal endophyte of spruce producing the potent anti-insectan compound rugulosin.</title>
        <authorList>
            <consortium name="DOE Joint Genome Institute"/>
            <person name="Walker A.K."/>
            <person name="Frasz S.L."/>
            <person name="Seifert K.A."/>
            <person name="Miller J.D."/>
            <person name="Mondo S.J."/>
            <person name="Labutti K."/>
            <person name="Lipzen A."/>
            <person name="Dockter R."/>
            <person name="Kennedy M."/>
            <person name="Grigoriev I.V."/>
            <person name="Spatafora J.W."/>
        </authorList>
    </citation>
    <scope>NUCLEOTIDE SEQUENCE [LARGE SCALE GENOMIC DNA]</scope>
    <source>
        <strain evidence="3 4">CBS 120377</strain>
    </source>
</reference>
<dbReference type="PANTHER" id="PTHR35910">
    <property type="entry name" value="2EXR DOMAIN-CONTAINING PROTEIN"/>
    <property type="match status" value="1"/>
</dbReference>
<dbReference type="KEGG" id="psco:LY89DRAFT_683239"/>
<evidence type="ECO:0000259" key="2">
    <source>
        <dbReference type="Pfam" id="PF20150"/>
    </source>
</evidence>
<organism evidence="3 4">
    <name type="scientific">Mollisia scopiformis</name>
    <name type="common">Conifer needle endophyte fungus</name>
    <name type="synonym">Phialocephala scopiformis</name>
    <dbReference type="NCBI Taxonomy" id="149040"/>
    <lineage>
        <taxon>Eukaryota</taxon>
        <taxon>Fungi</taxon>
        <taxon>Dikarya</taxon>
        <taxon>Ascomycota</taxon>
        <taxon>Pezizomycotina</taxon>
        <taxon>Leotiomycetes</taxon>
        <taxon>Helotiales</taxon>
        <taxon>Mollisiaceae</taxon>
        <taxon>Mollisia</taxon>
    </lineage>
</organism>
<accession>A0A194XGW6</accession>
<protein>
    <recommendedName>
        <fullName evidence="2">2EXR domain-containing protein</fullName>
    </recommendedName>
</protein>